<name>A0ABN9UXB2_9DINO</name>
<dbReference type="SMART" id="SM00155">
    <property type="entry name" value="PLDc"/>
    <property type="match status" value="2"/>
</dbReference>
<accession>A0ABN9UXB2</accession>
<feature type="domain" description="PLD phosphodiesterase" evidence="1">
    <location>
        <begin position="363"/>
        <end position="386"/>
    </location>
</feature>
<dbReference type="InterPro" id="IPR001736">
    <property type="entry name" value="PLipase_D/transphosphatidylase"/>
</dbReference>
<sequence length="474" mass="53130">MAKTKRWCDVASLSPPDGKFMERMKTAIQSINTTAVEQRGPPIIIRIMFGNIIGMPVNCHALIRELVSGIRKDTCNIQLWVGAWRRGVSWNHAKIIAVDGVHLFQGGHNLWDAHYLQKNPVHDLSMQAAGRCARDGHIYLDKQWSFIQKMQSNCVGWFVDKLPDWLPTPLQTRVTVSEFPEGRTAVFPPGYAKRRSRGPHDVRMITMGRYGSIQGVGRPRLHKARPSDDAFVAMFKASKKSIRMALQDLGPPCVPGTLRVGLDKMALPGTVWPAVYLNAIGQALMKGVQVEIALSTPGSIPNDLSMTEALYGNGWECNDVAAEIIKEIIKMGPHDVDVEQQVKNNLRICYIKQGGKNTWRDGKGMGMHAKHFIIDDIAYYIGSQNLYICDLAEWGILVDDEQQTKRVKAEYWTPMWEASYIEAPDRDWNIEAAMDGSRKSRNGGCWSCLPMADRRDAIRKAAGCQGNSNFRTAH</sequence>
<dbReference type="Proteomes" id="UP001189429">
    <property type="component" value="Unassembled WGS sequence"/>
</dbReference>
<proteinExistence type="predicted"/>
<dbReference type="PANTHER" id="PTHR21248:SF22">
    <property type="entry name" value="PHOSPHOLIPASE D"/>
    <property type="match status" value="1"/>
</dbReference>
<dbReference type="EMBL" id="CAUYUJ010016242">
    <property type="protein sequence ID" value="CAK0863257.1"/>
    <property type="molecule type" value="Genomic_DNA"/>
</dbReference>
<protein>
    <recommendedName>
        <fullName evidence="1">PLD phosphodiesterase domain-containing protein</fullName>
    </recommendedName>
</protein>
<dbReference type="Gene3D" id="3.30.870.10">
    <property type="entry name" value="Endonuclease Chain A"/>
    <property type="match status" value="2"/>
</dbReference>
<dbReference type="PANTHER" id="PTHR21248">
    <property type="entry name" value="CARDIOLIPIN SYNTHASE"/>
    <property type="match status" value="1"/>
</dbReference>
<keyword evidence="3" id="KW-1185">Reference proteome</keyword>
<reference evidence="2" key="1">
    <citation type="submission" date="2023-10" db="EMBL/GenBank/DDBJ databases">
        <authorList>
            <person name="Chen Y."/>
            <person name="Shah S."/>
            <person name="Dougan E. K."/>
            <person name="Thang M."/>
            <person name="Chan C."/>
        </authorList>
    </citation>
    <scope>NUCLEOTIDE SEQUENCE [LARGE SCALE GENOMIC DNA]</scope>
</reference>
<evidence type="ECO:0000313" key="2">
    <source>
        <dbReference type="EMBL" id="CAK0863257.1"/>
    </source>
</evidence>
<feature type="domain" description="PLD phosphodiesterase" evidence="1">
    <location>
        <begin position="87"/>
        <end position="114"/>
    </location>
</feature>
<dbReference type="SUPFAM" id="SSF56024">
    <property type="entry name" value="Phospholipase D/nuclease"/>
    <property type="match status" value="2"/>
</dbReference>
<gene>
    <name evidence="2" type="ORF">PCOR1329_LOCUS51453</name>
</gene>
<organism evidence="2 3">
    <name type="scientific">Prorocentrum cordatum</name>
    <dbReference type="NCBI Taxonomy" id="2364126"/>
    <lineage>
        <taxon>Eukaryota</taxon>
        <taxon>Sar</taxon>
        <taxon>Alveolata</taxon>
        <taxon>Dinophyceae</taxon>
        <taxon>Prorocentrales</taxon>
        <taxon>Prorocentraceae</taxon>
        <taxon>Prorocentrum</taxon>
    </lineage>
</organism>
<evidence type="ECO:0000313" key="3">
    <source>
        <dbReference type="Proteomes" id="UP001189429"/>
    </source>
</evidence>
<comment type="caution">
    <text evidence="2">The sequence shown here is derived from an EMBL/GenBank/DDBJ whole genome shotgun (WGS) entry which is preliminary data.</text>
</comment>
<dbReference type="PROSITE" id="PS50035">
    <property type="entry name" value="PLD"/>
    <property type="match status" value="2"/>
</dbReference>
<evidence type="ECO:0000259" key="1">
    <source>
        <dbReference type="PROSITE" id="PS50035"/>
    </source>
</evidence>